<keyword evidence="2" id="KW-1185">Reference proteome</keyword>
<dbReference type="RefSeq" id="WP_156026415.1">
    <property type="nucleotide sequence ID" value="NZ_JBAFUR010000002.1"/>
</dbReference>
<evidence type="ECO:0000313" key="2">
    <source>
        <dbReference type="Proteomes" id="UP001604043"/>
    </source>
</evidence>
<dbReference type="EMBL" id="JBAFUR010000002">
    <property type="protein sequence ID" value="MFG1252263.1"/>
    <property type="molecule type" value="Genomic_DNA"/>
</dbReference>
<dbReference type="Proteomes" id="UP001604043">
    <property type="component" value="Unassembled WGS sequence"/>
</dbReference>
<evidence type="ECO:0000313" key="1">
    <source>
        <dbReference type="EMBL" id="MFG1252263.1"/>
    </source>
</evidence>
<sequence>MLVTVNPVDAKGQRYSITLEKTAGDKGFIRIDPDGPKDVTIIKLYDLRASGPAAILCRGDVSGPDVTVACRLLPAGTDTPPKLHVEISGSLFGLYDGVYDYAVTPEELESTLAFLKAAAFPPVPANV</sequence>
<organism evidence="1 2">
    <name type="scientific">Xanthobacter aminoxidans</name>
    <dbReference type="NCBI Taxonomy" id="186280"/>
    <lineage>
        <taxon>Bacteria</taxon>
        <taxon>Pseudomonadati</taxon>
        <taxon>Pseudomonadota</taxon>
        <taxon>Alphaproteobacteria</taxon>
        <taxon>Hyphomicrobiales</taxon>
        <taxon>Xanthobacteraceae</taxon>
        <taxon>Xanthobacter</taxon>
    </lineage>
</organism>
<name>A0ABW6ZEN6_9HYPH</name>
<reference evidence="1 2" key="1">
    <citation type="submission" date="2024-02" db="EMBL/GenBank/DDBJ databases">
        <title>Expansion and revision of Xanthobacter and proposal of Roseixanthobacter gen. nov.</title>
        <authorList>
            <person name="Soltysiak M.P.M."/>
            <person name="Jalihal A."/>
            <person name="Ory A."/>
            <person name="Chrisophersen C."/>
            <person name="Lee A.D."/>
            <person name="Boulton J."/>
            <person name="Springer M."/>
        </authorList>
    </citation>
    <scope>NUCLEOTIDE SEQUENCE [LARGE SCALE GENOMIC DNA]</scope>
    <source>
        <strain evidence="1 2">CB5</strain>
    </source>
</reference>
<proteinExistence type="predicted"/>
<comment type="caution">
    <text evidence="1">The sequence shown here is derived from an EMBL/GenBank/DDBJ whole genome shotgun (WGS) entry which is preliminary data.</text>
</comment>
<accession>A0ABW6ZEN6</accession>
<gene>
    <name evidence="1" type="ORF">V5F30_08630</name>
</gene>
<protein>
    <submittedName>
        <fullName evidence="1">Uncharacterized protein</fullName>
    </submittedName>
</protein>